<proteinExistence type="predicted"/>
<dbReference type="PANTHER" id="PTHR48063">
    <property type="entry name" value="LRR RECEPTOR-LIKE KINASE"/>
    <property type="match status" value="1"/>
</dbReference>
<keyword evidence="4 10" id="KW-0732">Signal</keyword>
<evidence type="ECO:0000256" key="6">
    <source>
        <dbReference type="ARBA" id="ARBA00022989"/>
    </source>
</evidence>
<evidence type="ECO:0000256" key="8">
    <source>
        <dbReference type="ARBA" id="ARBA00023170"/>
    </source>
</evidence>
<feature type="signal peptide" evidence="10">
    <location>
        <begin position="1"/>
        <end position="25"/>
    </location>
</feature>
<comment type="caution">
    <text evidence="12">The sequence shown here is derived from an EMBL/GenBank/DDBJ whole genome shotgun (WGS) entry which is preliminary data.</text>
</comment>
<dbReference type="InterPro" id="IPR013210">
    <property type="entry name" value="LRR_N_plant-typ"/>
</dbReference>
<keyword evidence="2" id="KW-0433">Leucine-rich repeat</keyword>
<dbReference type="SUPFAM" id="SSF52058">
    <property type="entry name" value="L domain-like"/>
    <property type="match status" value="1"/>
</dbReference>
<evidence type="ECO:0000313" key="12">
    <source>
        <dbReference type="EMBL" id="CAK7336310.1"/>
    </source>
</evidence>
<keyword evidence="6" id="KW-1133">Transmembrane helix</keyword>
<gene>
    <name evidence="12" type="ORF">DCAF_LOCUS11318</name>
</gene>
<organism evidence="12 13">
    <name type="scientific">Dovyalis caffra</name>
    <dbReference type="NCBI Taxonomy" id="77055"/>
    <lineage>
        <taxon>Eukaryota</taxon>
        <taxon>Viridiplantae</taxon>
        <taxon>Streptophyta</taxon>
        <taxon>Embryophyta</taxon>
        <taxon>Tracheophyta</taxon>
        <taxon>Spermatophyta</taxon>
        <taxon>Magnoliopsida</taxon>
        <taxon>eudicotyledons</taxon>
        <taxon>Gunneridae</taxon>
        <taxon>Pentapetalae</taxon>
        <taxon>rosids</taxon>
        <taxon>fabids</taxon>
        <taxon>Malpighiales</taxon>
        <taxon>Salicaceae</taxon>
        <taxon>Flacourtieae</taxon>
        <taxon>Dovyalis</taxon>
    </lineage>
</organism>
<evidence type="ECO:0000256" key="9">
    <source>
        <dbReference type="ARBA" id="ARBA00023180"/>
    </source>
</evidence>
<evidence type="ECO:0000256" key="3">
    <source>
        <dbReference type="ARBA" id="ARBA00022692"/>
    </source>
</evidence>
<keyword evidence="9" id="KW-0325">Glycoprotein</keyword>
<dbReference type="Gene3D" id="3.80.10.10">
    <property type="entry name" value="Ribonuclease Inhibitor"/>
    <property type="match status" value="1"/>
</dbReference>
<evidence type="ECO:0000256" key="5">
    <source>
        <dbReference type="ARBA" id="ARBA00022737"/>
    </source>
</evidence>
<evidence type="ECO:0000256" key="7">
    <source>
        <dbReference type="ARBA" id="ARBA00023136"/>
    </source>
</evidence>
<protein>
    <recommendedName>
        <fullName evidence="11">Leucine-rich repeat-containing N-terminal plant-type domain-containing protein</fullName>
    </recommendedName>
</protein>
<reference evidence="12 13" key="1">
    <citation type="submission" date="2024-01" db="EMBL/GenBank/DDBJ databases">
        <authorList>
            <person name="Waweru B."/>
        </authorList>
    </citation>
    <scope>NUCLEOTIDE SEQUENCE [LARGE SCALE GENOMIC DNA]</scope>
</reference>
<evidence type="ECO:0000256" key="10">
    <source>
        <dbReference type="SAM" id="SignalP"/>
    </source>
</evidence>
<feature type="domain" description="Leucine-rich repeat-containing N-terminal plant-type" evidence="11">
    <location>
        <begin position="40"/>
        <end position="75"/>
    </location>
</feature>
<keyword evidence="8" id="KW-0675">Receptor</keyword>
<name>A0AAV1RKB3_9ROSI</name>
<dbReference type="InterPro" id="IPR046956">
    <property type="entry name" value="RLP23-like"/>
</dbReference>
<keyword evidence="7" id="KW-0472">Membrane</keyword>
<dbReference type="EMBL" id="CAWUPB010000994">
    <property type="protein sequence ID" value="CAK7336310.1"/>
    <property type="molecule type" value="Genomic_DNA"/>
</dbReference>
<evidence type="ECO:0000256" key="1">
    <source>
        <dbReference type="ARBA" id="ARBA00004479"/>
    </source>
</evidence>
<dbReference type="GO" id="GO:0016020">
    <property type="term" value="C:membrane"/>
    <property type="evidence" value="ECO:0007669"/>
    <property type="project" value="UniProtKB-SubCell"/>
</dbReference>
<dbReference type="PANTHER" id="PTHR48063:SF98">
    <property type="entry name" value="LRR RECEPTOR-LIKE SERINE_THREONINE-PROTEIN KINASE FLS2"/>
    <property type="match status" value="1"/>
</dbReference>
<sequence length="243" mass="27514">MKISIGFATLVPVLLLCLSLPPTIPLAFNHGNFTAVLCNPTERDALLKLKHDLIDPSNRFASWVGDGDCCRWYGIVRHSSTGHVIELNLRSLSFQEYDDAFPDAAPRDYEDYMRLFFLGGMIPRQLGNLSNLHYLNLDVGYYPYESYVENLDWVSGLSSLEFLDLSGLNLEELDPFGNRFNSSIPNWLYGFSRLELLNLRFNNLQGEVSSAIENMTSLIDLKLSGKKLEFNRGIPASFKSFVI</sequence>
<dbReference type="AlphaFoldDB" id="A0AAV1RKB3"/>
<evidence type="ECO:0000259" key="11">
    <source>
        <dbReference type="Pfam" id="PF08263"/>
    </source>
</evidence>
<dbReference type="InterPro" id="IPR032675">
    <property type="entry name" value="LRR_dom_sf"/>
</dbReference>
<evidence type="ECO:0000256" key="2">
    <source>
        <dbReference type="ARBA" id="ARBA00022614"/>
    </source>
</evidence>
<keyword evidence="3" id="KW-0812">Transmembrane</keyword>
<comment type="subcellular location">
    <subcellularLocation>
        <location evidence="1">Membrane</location>
        <topology evidence="1">Single-pass type I membrane protein</topology>
    </subcellularLocation>
</comment>
<evidence type="ECO:0000313" key="13">
    <source>
        <dbReference type="Proteomes" id="UP001314170"/>
    </source>
</evidence>
<dbReference type="Proteomes" id="UP001314170">
    <property type="component" value="Unassembled WGS sequence"/>
</dbReference>
<keyword evidence="13" id="KW-1185">Reference proteome</keyword>
<accession>A0AAV1RKB3</accession>
<evidence type="ECO:0000256" key="4">
    <source>
        <dbReference type="ARBA" id="ARBA00022729"/>
    </source>
</evidence>
<keyword evidence="5" id="KW-0677">Repeat</keyword>
<dbReference type="Pfam" id="PF08263">
    <property type="entry name" value="LRRNT_2"/>
    <property type="match status" value="1"/>
</dbReference>
<feature type="chain" id="PRO_5043796770" description="Leucine-rich repeat-containing N-terminal plant-type domain-containing protein" evidence="10">
    <location>
        <begin position="26"/>
        <end position="243"/>
    </location>
</feature>